<feature type="transmembrane region" description="Helical" evidence="1">
    <location>
        <begin position="44"/>
        <end position="63"/>
    </location>
</feature>
<keyword evidence="1" id="KW-0472">Membrane</keyword>
<dbReference type="AlphaFoldDB" id="A0A7T9DJZ9"/>
<sequence length="65" mass="7289">MKALSKAGWFTLVLGLILLIGVFWHYNGFVDASIALEKMLSSLFYGGLIWFGLFCLLMAVLFLNN</sequence>
<proteinExistence type="predicted"/>
<dbReference type="Proteomes" id="UP000596004">
    <property type="component" value="Chromosome"/>
</dbReference>
<evidence type="ECO:0000256" key="1">
    <source>
        <dbReference type="SAM" id="Phobius"/>
    </source>
</evidence>
<accession>A0A7T9DJZ9</accession>
<name>A0A7T9DJZ9_9ARCH</name>
<reference evidence="2" key="1">
    <citation type="submission" date="2020-11" db="EMBL/GenBank/DDBJ databases">
        <title>Connecting structure to function with the recovery of over 1000 high-quality activated sludge metagenome-assembled genomes encoding full-length rRNA genes using long-read sequencing.</title>
        <authorList>
            <person name="Singleton C.M."/>
            <person name="Petriglieri F."/>
            <person name="Kristensen J.M."/>
            <person name="Kirkegaard R.H."/>
            <person name="Michaelsen T.Y."/>
            <person name="Andersen M.H."/>
            <person name="Karst S.M."/>
            <person name="Dueholm M.S."/>
            <person name="Nielsen P.H."/>
            <person name="Albertsen M."/>
        </authorList>
    </citation>
    <scope>NUCLEOTIDE SEQUENCE</scope>
    <source>
        <strain evidence="2">Fred_18-Q3-R57-64_BAT3C.431</strain>
    </source>
</reference>
<protein>
    <submittedName>
        <fullName evidence="2">Uncharacterized protein</fullName>
    </submittedName>
</protein>
<evidence type="ECO:0000313" key="2">
    <source>
        <dbReference type="EMBL" id="QQR92702.1"/>
    </source>
</evidence>
<feature type="transmembrane region" description="Helical" evidence="1">
    <location>
        <begin position="7"/>
        <end position="24"/>
    </location>
</feature>
<organism evidence="2">
    <name type="scientific">Candidatus Iainarchaeum sp</name>
    <dbReference type="NCBI Taxonomy" id="3101447"/>
    <lineage>
        <taxon>Archaea</taxon>
        <taxon>Candidatus Iainarchaeota</taxon>
        <taxon>Candidatus Iainarchaeia</taxon>
        <taxon>Candidatus Iainarchaeales</taxon>
        <taxon>Candidatus Iainarchaeaceae</taxon>
        <taxon>Candidatus Iainarchaeum</taxon>
    </lineage>
</organism>
<gene>
    <name evidence="2" type="ORF">IPJ89_00450</name>
</gene>
<dbReference type="EMBL" id="CP064981">
    <property type="protein sequence ID" value="QQR92702.1"/>
    <property type="molecule type" value="Genomic_DNA"/>
</dbReference>
<keyword evidence="1" id="KW-1133">Transmembrane helix</keyword>
<keyword evidence="1" id="KW-0812">Transmembrane</keyword>